<dbReference type="Gene3D" id="3.20.20.220">
    <property type="match status" value="1"/>
</dbReference>
<reference evidence="3" key="1">
    <citation type="submission" date="2018-05" db="EMBL/GenBank/DDBJ databases">
        <authorList>
            <person name="Lanie J.A."/>
            <person name="Ng W.-L."/>
            <person name="Kazmierczak K.M."/>
            <person name="Andrzejewski T.M."/>
            <person name="Davidsen T.M."/>
            <person name="Wayne K.J."/>
            <person name="Tettelin H."/>
            <person name="Glass J.I."/>
            <person name="Rusch D."/>
            <person name="Podicherti R."/>
            <person name="Tsui H.-C.T."/>
            <person name="Winkler M.E."/>
        </authorList>
    </citation>
    <scope>NUCLEOTIDE SEQUENCE</scope>
</reference>
<evidence type="ECO:0000256" key="1">
    <source>
        <dbReference type="ARBA" id="ARBA00023002"/>
    </source>
</evidence>
<keyword evidence="2" id="KW-0812">Transmembrane</keyword>
<organism evidence="3">
    <name type="scientific">marine metagenome</name>
    <dbReference type="NCBI Taxonomy" id="408172"/>
    <lineage>
        <taxon>unclassified sequences</taxon>
        <taxon>metagenomes</taxon>
        <taxon>ecological metagenomes</taxon>
    </lineage>
</organism>
<dbReference type="EMBL" id="UINC01167768">
    <property type="protein sequence ID" value="SVD70451.1"/>
    <property type="molecule type" value="Genomic_DNA"/>
</dbReference>
<evidence type="ECO:0000313" key="3">
    <source>
        <dbReference type="EMBL" id="SVD70451.1"/>
    </source>
</evidence>
<evidence type="ECO:0000256" key="2">
    <source>
        <dbReference type="SAM" id="Phobius"/>
    </source>
</evidence>
<name>A0A382XJ42_9ZZZZ</name>
<gene>
    <name evidence="3" type="ORF">METZ01_LOCUS423305</name>
</gene>
<accession>A0A382XJ42</accession>
<sequence>MIHSIFNRFVITIIPLLPLSFVRMIARKYVAGESSQEALMIVERLNENGYSVTLDILGEHSNNIFEAQSITNEYSDLYENIHNQKLDCNISIKPTHIGL</sequence>
<dbReference type="GO" id="GO:0016491">
    <property type="term" value="F:oxidoreductase activity"/>
    <property type="evidence" value="ECO:0007669"/>
    <property type="project" value="UniProtKB-KW"/>
</dbReference>
<dbReference type="SUPFAM" id="SSF51730">
    <property type="entry name" value="FAD-linked oxidoreductase"/>
    <property type="match status" value="1"/>
</dbReference>
<dbReference type="InterPro" id="IPR029041">
    <property type="entry name" value="FAD-linked_oxidoreductase-like"/>
</dbReference>
<keyword evidence="2" id="KW-1133">Transmembrane helix</keyword>
<dbReference type="AlphaFoldDB" id="A0A382XJ42"/>
<evidence type="ECO:0008006" key="4">
    <source>
        <dbReference type="Google" id="ProtNLM"/>
    </source>
</evidence>
<feature type="transmembrane region" description="Helical" evidence="2">
    <location>
        <begin position="6"/>
        <end position="26"/>
    </location>
</feature>
<proteinExistence type="predicted"/>
<feature type="non-terminal residue" evidence="3">
    <location>
        <position position="99"/>
    </location>
</feature>
<keyword evidence="2" id="KW-0472">Membrane</keyword>
<keyword evidence="1" id="KW-0560">Oxidoreductase</keyword>
<protein>
    <recommendedName>
        <fullName evidence="4">Proline dehydrogenase domain-containing protein</fullName>
    </recommendedName>
</protein>